<keyword evidence="2" id="KW-1185">Reference proteome</keyword>
<comment type="caution">
    <text evidence="1">The sequence shown here is derived from an EMBL/GenBank/DDBJ whole genome shotgun (WGS) entry which is preliminary data.</text>
</comment>
<evidence type="ECO:0000313" key="1">
    <source>
        <dbReference type="EMBL" id="MQL87448.1"/>
    </source>
</evidence>
<dbReference type="AlphaFoldDB" id="A0A843UV82"/>
<protein>
    <submittedName>
        <fullName evidence="1">Uncharacterized protein</fullName>
    </submittedName>
</protein>
<proteinExistence type="predicted"/>
<dbReference type="EMBL" id="NMUH01000978">
    <property type="protein sequence ID" value="MQL87448.1"/>
    <property type="molecule type" value="Genomic_DNA"/>
</dbReference>
<accession>A0A843UV82</accession>
<gene>
    <name evidence="1" type="ORF">Taro_019980</name>
</gene>
<sequence>MPRDHNPGSKTRLDRDWIGRVESVWARPIRSGVTQSVPASGSDRLGRITELGPIRRGSARIGPIRLKRLVFELALSSRWGALPNGQKRLVLALGGLGFLYKPPKGPHYAPNSSVEFSSPPTNFWASSLSHSGALLHYCEAISSFTLLLFIFGLSHTHSRPKLLAAIALPLSQPQKKSIYFLFVYYLTSFLCSKSWPPKVVLLRLPNLQATLPAPIPLGLIVPL</sequence>
<reference evidence="1" key="1">
    <citation type="submission" date="2017-07" db="EMBL/GenBank/DDBJ databases">
        <title>Taro Niue Genome Assembly and Annotation.</title>
        <authorList>
            <person name="Atibalentja N."/>
            <person name="Keating K."/>
            <person name="Fields C.J."/>
        </authorList>
    </citation>
    <scope>NUCLEOTIDE SEQUENCE</scope>
    <source>
        <strain evidence="1">Niue_2</strain>
        <tissue evidence="1">Leaf</tissue>
    </source>
</reference>
<name>A0A843UV82_COLES</name>
<evidence type="ECO:0000313" key="2">
    <source>
        <dbReference type="Proteomes" id="UP000652761"/>
    </source>
</evidence>
<organism evidence="1 2">
    <name type="scientific">Colocasia esculenta</name>
    <name type="common">Wild taro</name>
    <name type="synonym">Arum esculentum</name>
    <dbReference type="NCBI Taxonomy" id="4460"/>
    <lineage>
        <taxon>Eukaryota</taxon>
        <taxon>Viridiplantae</taxon>
        <taxon>Streptophyta</taxon>
        <taxon>Embryophyta</taxon>
        <taxon>Tracheophyta</taxon>
        <taxon>Spermatophyta</taxon>
        <taxon>Magnoliopsida</taxon>
        <taxon>Liliopsida</taxon>
        <taxon>Araceae</taxon>
        <taxon>Aroideae</taxon>
        <taxon>Colocasieae</taxon>
        <taxon>Colocasia</taxon>
    </lineage>
</organism>
<dbReference type="Proteomes" id="UP000652761">
    <property type="component" value="Unassembled WGS sequence"/>
</dbReference>